<proteinExistence type="predicted"/>
<dbReference type="EMBL" id="CP080034">
    <property type="protein sequence ID" value="QYC12040.1"/>
    <property type="molecule type" value="Genomic_DNA"/>
</dbReference>
<dbReference type="GeneID" id="94375388"/>
<dbReference type="InterPro" id="IPR037523">
    <property type="entry name" value="VOC_core"/>
</dbReference>
<gene>
    <name evidence="2" type="ORF">KWG56_08930</name>
</gene>
<dbReference type="InterPro" id="IPR041581">
    <property type="entry name" value="Glyoxalase_6"/>
</dbReference>
<evidence type="ECO:0000313" key="3">
    <source>
        <dbReference type="Proteomes" id="UP000824334"/>
    </source>
</evidence>
<reference evidence="2 3" key="1">
    <citation type="submission" date="2021-07" db="EMBL/GenBank/DDBJ databases">
        <title>Isolation and characterization of bacteria from a gold mining with a capacity of golden bioaccumulation.</title>
        <authorList>
            <person name="Yang X.J."/>
        </authorList>
    </citation>
    <scope>NUCLEOTIDE SEQUENCE [LARGE SCALE GENOMIC DNA]</scope>
    <source>
        <strain evidence="2 3">Au29</strain>
    </source>
</reference>
<name>A0ABX8TNK7_9CAUL</name>
<dbReference type="Pfam" id="PF18029">
    <property type="entry name" value="Glyoxalase_6"/>
    <property type="match status" value="1"/>
</dbReference>
<evidence type="ECO:0000313" key="2">
    <source>
        <dbReference type="EMBL" id="QYC12040.1"/>
    </source>
</evidence>
<evidence type="ECO:0000259" key="1">
    <source>
        <dbReference type="PROSITE" id="PS51819"/>
    </source>
</evidence>
<accession>A0ABX8TNK7</accession>
<dbReference type="PROSITE" id="PS51819">
    <property type="entry name" value="VOC"/>
    <property type="match status" value="1"/>
</dbReference>
<dbReference type="RefSeq" id="WP_219354487.1">
    <property type="nucleotide sequence ID" value="NZ_CP080034.1"/>
</dbReference>
<organism evidence="2 3">
    <name type="scientific">Brevundimonas nasdae</name>
    <dbReference type="NCBI Taxonomy" id="172043"/>
    <lineage>
        <taxon>Bacteria</taxon>
        <taxon>Pseudomonadati</taxon>
        <taxon>Pseudomonadota</taxon>
        <taxon>Alphaproteobacteria</taxon>
        <taxon>Caulobacterales</taxon>
        <taxon>Caulobacteraceae</taxon>
        <taxon>Brevundimonas</taxon>
    </lineage>
</organism>
<sequence>MTETDDILLDVADPEVSARFYERLLASRPVQAGADRALFVLASGRRLSLWRRIDGRASAAVQVGFRLEGAAAVDDLHIDWWDRGARIVTPPADMAQGRGFVAHDPDGHRLCVFALA</sequence>
<dbReference type="Proteomes" id="UP000824334">
    <property type="component" value="Chromosome"/>
</dbReference>
<dbReference type="PANTHER" id="PTHR36503">
    <property type="entry name" value="BLR2520 PROTEIN"/>
    <property type="match status" value="1"/>
</dbReference>
<protein>
    <submittedName>
        <fullName evidence="2">Glyoxalase</fullName>
    </submittedName>
</protein>
<dbReference type="PANTHER" id="PTHR36503:SF1">
    <property type="entry name" value="BLR2520 PROTEIN"/>
    <property type="match status" value="1"/>
</dbReference>
<feature type="domain" description="VOC" evidence="1">
    <location>
        <begin position="3"/>
        <end position="115"/>
    </location>
</feature>
<keyword evidence="3" id="KW-1185">Reference proteome</keyword>